<dbReference type="Proteomes" id="UP001321748">
    <property type="component" value="Chromosome"/>
</dbReference>
<dbReference type="PANTHER" id="PTHR30055:SF234">
    <property type="entry name" value="HTH-TYPE TRANSCRIPTIONAL REGULATOR BETI"/>
    <property type="match status" value="1"/>
</dbReference>
<dbReference type="Pfam" id="PF00440">
    <property type="entry name" value="TetR_N"/>
    <property type="match status" value="1"/>
</dbReference>
<dbReference type="InterPro" id="IPR001647">
    <property type="entry name" value="HTH_TetR"/>
</dbReference>
<reference evidence="7 8" key="1">
    <citation type="journal article" date="2023" name="Microbiol. Spectr.">
        <title>Symbiosis of Carpenter Bees with Uncharacterized Lactic Acid Bacteria Showing NAD Auxotrophy.</title>
        <authorList>
            <person name="Kawasaki S."/>
            <person name="Ozawa K."/>
            <person name="Mori T."/>
            <person name="Yamamoto A."/>
            <person name="Ito M."/>
            <person name="Ohkuma M."/>
            <person name="Sakamoto M."/>
            <person name="Matsutani M."/>
        </authorList>
    </citation>
    <scope>NUCLEOTIDE SEQUENCE [LARGE SCALE GENOMIC DNA]</scope>
    <source>
        <strain evidence="7 8">KimH</strain>
    </source>
</reference>
<dbReference type="EMBL" id="AP026800">
    <property type="protein sequence ID" value="BDR54576.1"/>
    <property type="molecule type" value="Genomic_DNA"/>
</dbReference>
<sequence length="265" mass="29534">MARNAHPEETVQTILDVATELFLSKGYDNTSMQDIINNLGGLSKGAIYHHFASKEDLFEAVVNRLFAKVSPHRQSKWQAQFQELVAGHTSRQRNADEPSEQASEEIEARNESDNGLERMQDIHSTQVVAPELEAIAPLIASFDPRLNPKLIGMQFTGLLDAAPKVIAPILERGNEDGSLQVQHPQQVAEVQMLLSNMWLYPLFQPGNSEELHARADVYFTILRALGVPIEDRGLSDLLASYGSTNQSEEAQPKQTRPSTTHRNNQ</sequence>
<evidence type="ECO:0000259" key="6">
    <source>
        <dbReference type="PROSITE" id="PS50977"/>
    </source>
</evidence>
<feature type="domain" description="HTH tetR-type" evidence="6">
    <location>
        <begin position="8"/>
        <end position="69"/>
    </location>
</feature>
<evidence type="ECO:0000313" key="8">
    <source>
        <dbReference type="Proteomes" id="UP001321748"/>
    </source>
</evidence>
<dbReference type="PANTHER" id="PTHR30055">
    <property type="entry name" value="HTH-TYPE TRANSCRIPTIONAL REGULATOR RUTR"/>
    <property type="match status" value="1"/>
</dbReference>
<accession>A0ABM8BCZ9</accession>
<evidence type="ECO:0000256" key="5">
    <source>
        <dbReference type="SAM" id="MobiDB-lite"/>
    </source>
</evidence>
<feature type="region of interest" description="Disordered" evidence="5">
    <location>
        <begin position="242"/>
        <end position="265"/>
    </location>
</feature>
<evidence type="ECO:0000313" key="7">
    <source>
        <dbReference type="EMBL" id="BDR54576.1"/>
    </source>
</evidence>
<keyword evidence="1" id="KW-0805">Transcription regulation</keyword>
<organism evidence="7 8">
    <name type="scientific">Bombiscardovia apis</name>
    <dbReference type="NCBI Taxonomy" id="2932182"/>
    <lineage>
        <taxon>Bacteria</taxon>
        <taxon>Bacillati</taxon>
        <taxon>Actinomycetota</taxon>
        <taxon>Actinomycetes</taxon>
        <taxon>Bifidobacteriales</taxon>
        <taxon>Bifidobacteriaceae</taxon>
        <taxon>Bombiscardovia</taxon>
    </lineage>
</organism>
<name>A0ABM8BCZ9_9BIFI</name>
<evidence type="ECO:0000256" key="2">
    <source>
        <dbReference type="ARBA" id="ARBA00023125"/>
    </source>
</evidence>
<dbReference type="Gene3D" id="1.10.357.10">
    <property type="entry name" value="Tetracycline Repressor, domain 2"/>
    <property type="match status" value="2"/>
</dbReference>
<dbReference type="InterPro" id="IPR050109">
    <property type="entry name" value="HTH-type_TetR-like_transc_reg"/>
</dbReference>
<evidence type="ECO:0000256" key="1">
    <source>
        <dbReference type="ARBA" id="ARBA00023015"/>
    </source>
</evidence>
<keyword evidence="3" id="KW-0804">Transcription</keyword>
<evidence type="ECO:0000256" key="3">
    <source>
        <dbReference type="ARBA" id="ARBA00023163"/>
    </source>
</evidence>
<feature type="region of interest" description="Disordered" evidence="5">
    <location>
        <begin position="88"/>
        <end position="114"/>
    </location>
</feature>
<proteinExistence type="predicted"/>
<dbReference type="RefSeq" id="WP_317643568.1">
    <property type="nucleotide sequence ID" value="NZ_AP026800.1"/>
</dbReference>
<feature type="DNA-binding region" description="H-T-H motif" evidence="4">
    <location>
        <begin position="32"/>
        <end position="51"/>
    </location>
</feature>
<dbReference type="InterPro" id="IPR009057">
    <property type="entry name" value="Homeodomain-like_sf"/>
</dbReference>
<keyword evidence="2 4" id="KW-0238">DNA-binding</keyword>
<dbReference type="PROSITE" id="PS50977">
    <property type="entry name" value="HTH_TETR_2"/>
    <property type="match status" value="1"/>
</dbReference>
<evidence type="ECO:0000256" key="4">
    <source>
        <dbReference type="PROSITE-ProRule" id="PRU00335"/>
    </source>
</evidence>
<dbReference type="SUPFAM" id="SSF46689">
    <property type="entry name" value="Homeodomain-like"/>
    <property type="match status" value="1"/>
</dbReference>
<protein>
    <submittedName>
        <fullName evidence="7">AcrR family transcriptional regulator</fullName>
    </submittedName>
</protein>
<keyword evidence="8" id="KW-1185">Reference proteome</keyword>
<gene>
    <name evidence="7" type="ORF">KIMH_06870</name>
</gene>